<name>A0AAE0BHE9_9CHLO</name>
<comment type="caution">
    <text evidence="3">The sequence shown here is derived from an EMBL/GenBank/DDBJ whole genome shotgun (WGS) entry which is preliminary data.</text>
</comment>
<sequence length="501" mass="53472">MRVSVRVVADIPVVVSDIQFYELEMSSFDNATFAASFREEFRSSMAASAQVSVEAVTIIEIKSGSVVVSSEVACSSEEAAGAFSLQLTEEVGTVFSDPYFDDFGDVESENVATLVYYSPSPPPSSIGEVSSPDDGDATSSASAMPGIIGGMAAGFILLAAAALFVKHRRRLQSKGVSEEPTKETQMSSKADAEVDKKYTKMGNPLFAETEENERRQSLSSLTINPIASSEEQGAAAVPGASEAFLEEFSTDAGMEPTRRASGATRESRAPSEGRFRLAHGSQEAITQAFAKVHNRPRGKSVEQERLRATSTVSDDGSLVSIVPNPVLRKHSGSSLSAVPVGTGAVAAGVTTNPLHASQTVLVNEDLDREIQESLVTPKPEAPRPVVSRKEGRLSRLNLSSVASPAPTQRDSAFSTDNPLVPQQEDVTEAAFSTGNPLVAEQDVTEAAFSTDNPLIAQQKEAAAKSARKEKRKTVSRLVNIRDIIKGHENEIRHRNSDVDLN</sequence>
<feature type="transmembrane region" description="Helical" evidence="2">
    <location>
        <begin position="143"/>
        <end position="165"/>
    </location>
</feature>
<evidence type="ECO:0008006" key="5">
    <source>
        <dbReference type="Google" id="ProtNLM"/>
    </source>
</evidence>
<gene>
    <name evidence="3" type="ORF">CYMTET_54119</name>
</gene>
<accession>A0AAE0BHE9</accession>
<keyword evidence="4" id="KW-1185">Reference proteome</keyword>
<reference evidence="3 4" key="1">
    <citation type="journal article" date="2015" name="Genome Biol. Evol.">
        <title>Comparative Genomics of a Bacterivorous Green Alga Reveals Evolutionary Causalities and Consequences of Phago-Mixotrophic Mode of Nutrition.</title>
        <authorList>
            <person name="Burns J.A."/>
            <person name="Paasch A."/>
            <person name="Narechania A."/>
            <person name="Kim E."/>
        </authorList>
    </citation>
    <scope>NUCLEOTIDE SEQUENCE [LARGE SCALE GENOMIC DNA]</scope>
    <source>
        <strain evidence="3 4">PLY_AMNH</strain>
    </source>
</reference>
<evidence type="ECO:0000313" key="4">
    <source>
        <dbReference type="Proteomes" id="UP001190700"/>
    </source>
</evidence>
<feature type="region of interest" description="Disordered" evidence="1">
    <location>
        <begin position="372"/>
        <end position="392"/>
    </location>
</feature>
<feature type="region of interest" description="Disordered" evidence="1">
    <location>
        <begin position="255"/>
        <end position="275"/>
    </location>
</feature>
<dbReference type="Proteomes" id="UP001190700">
    <property type="component" value="Unassembled WGS sequence"/>
</dbReference>
<keyword evidence="2" id="KW-1133">Transmembrane helix</keyword>
<protein>
    <recommendedName>
        <fullName evidence="5">Transmembrane protein</fullName>
    </recommendedName>
</protein>
<evidence type="ECO:0000256" key="2">
    <source>
        <dbReference type="SAM" id="Phobius"/>
    </source>
</evidence>
<proteinExistence type="predicted"/>
<keyword evidence="2" id="KW-0812">Transmembrane</keyword>
<feature type="region of interest" description="Disordered" evidence="1">
    <location>
        <begin position="121"/>
        <end position="141"/>
    </location>
</feature>
<organism evidence="3 4">
    <name type="scientific">Cymbomonas tetramitiformis</name>
    <dbReference type="NCBI Taxonomy" id="36881"/>
    <lineage>
        <taxon>Eukaryota</taxon>
        <taxon>Viridiplantae</taxon>
        <taxon>Chlorophyta</taxon>
        <taxon>Pyramimonadophyceae</taxon>
        <taxon>Pyramimonadales</taxon>
        <taxon>Pyramimonadaceae</taxon>
        <taxon>Cymbomonas</taxon>
    </lineage>
</organism>
<feature type="region of interest" description="Disordered" evidence="1">
    <location>
        <begin position="172"/>
        <end position="192"/>
    </location>
</feature>
<evidence type="ECO:0000313" key="3">
    <source>
        <dbReference type="EMBL" id="KAK3235699.1"/>
    </source>
</evidence>
<dbReference type="EMBL" id="LGRX02035242">
    <property type="protein sequence ID" value="KAK3235699.1"/>
    <property type="molecule type" value="Genomic_DNA"/>
</dbReference>
<feature type="compositionally biased region" description="Basic and acidic residues" evidence="1">
    <location>
        <begin position="265"/>
        <end position="275"/>
    </location>
</feature>
<dbReference type="AlphaFoldDB" id="A0AAE0BHE9"/>
<keyword evidence="2" id="KW-0472">Membrane</keyword>
<evidence type="ECO:0000256" key="1">
    <source>
        <dbReference type="SAM" id="MobiDB-lite"/>
    </source>
</evidence>